<organism evidence="2 3">
    <name type="scientific">Saccharomycopsis crataegensis</name>
    <dbReference type="NCBI Taxonomy" id="43959"/>
    <lineage>
        <taxon>Eukaryota</taxon>
        <taxon>Fungi</taxon>
        <taxon>Dikarya</taxon>
        <taxon>Ascomycota</taxon>
        <taxon>Saccharomycotina</taxon>
        <taxon>Saccharomycetes</taxon>
        <taxon>Saccharomycopsidaceae</taxon>
        <taxon>Saccharomycopsis</taxon>
    </lineage>
</organism>
<accession>A0AAV5QIW3</accession>
<dbReference type="GO" id="GO:0005634">
    <property type="term" value="C:nucleus"/>
    <property type="evidence" value="ECO:0007669"/>
    <property type="project" value="TreeGrafter"/>
</dbReference>
<feature type="domain" description="Gfd2/YDR514C-like C-terminal" evidence="1">
    <location>
        <begin position="116"/>
        <end position="300"/>
    </location>
</feature>
<dbReference type="Proteomes" id="UP001360560">
    <property type="component" value="Unassembled WGS sequence"/>
</dbReference>
<keyword evidence="3" id="KW-1185">Reference proteome</keyword>
<dbReference type="InterPro" id="IPR012337">
    <property type="entry name" value="RNaseH-like_sf"/>
</dbReference>
<comment type="caution">
    <text evidence="2">The sequence shown here is derived from an EMBL/GenBank/DDBJ whole genome shotgun (WGS) entry which is preliminary data.</text>
</comment>
<reference evidence="2 3" key="1">
    <citation type="journal article" date="2023" name="Elife">
        <title>Identification of key yeast species and microbe-microbe interactions impacting larval growth of Drosophila in the wild.</title>
        <authorList>
            <person name="Mure A."/>
            <person name="Sugiura Y."/>
            <person name="Maeda R."/>
            <person name="Honda K."/>
            <person name="Sakurai N."/>
            <person name="Takahashi Y."/>
            <person name="Watada M."/>
            <person name="Katoh T."/>
            <person name="Gotoh A."/>
            <person name="Gotoh Y."/>
            <person name="Taniguchi I."/>
            <person name="Nakamura K."/>
            <person name="Hayashi T."/>
            <person name="Katayama T."/>
            <person name="Uemura T."/>
            <person name="Hattori Y."/>
        </authorList>
    </citation>
    <scope>NUCLEOTIDE SEQUENCE [LARGE SCALE GENOMIC DNA]</scope>
    <source>
        <strain evidence="2 3">SC-9</strain>
    </source>
</reference>
<name>A0AAV5QIW3_9ASCO</name>
<dbReference type="Pfam" id="PF21762">
    <property type="entry name" value="DEDDh_C"/>
    <property type="match status" value="1"/>
</dbReference>
<gene>
    <name evidence="2" type="ORF">DASC09_018620</name>
</gene>
<dbReference type="EMBL" id="BTFZ01000003">
    <property type="protein sequence ID" value="GMM34537.1"/>
    <property type="molecule type" value="Genomic_DNA"/>
</dbReference>
<sequence>MILHRARNRLISTALLGAKPVRYFSVSLEKVTLLSDNLTPSQIQNKSSQDSSDIGKEVSKYSKQQELSLPQEMLDNSLQQIDKKLAFYSAIKKTYNKDQYQKLKAWLNWLHNRQTVFIAIDLEAFEHGNDIPLEVGISILDFNKQKNAIIPDFLNLHFIVKEYENKTNGRFVPNNKNRHINGASYIVPKHSIPKLLNEIFHRYGDPSATSKTYDFDNPPPFAIVGQSFYSDELFLSQFFGYTIPSNIPVIDIGKIWKMTFETSIMKKSNLTYMLKKLNIPGLYLHNGANDSYYTLLILLKLLNPEARLNFYCKNYDLIYDFEEWKRLNSNLGSTTEQIQKAAATNGKHDFVQEVENVTFKNGKYKFTIDDDLIEHFYSPAKKQKKKWNPSNNCFIGSIELSEEQVLDRLSEFWKKT</sequence>
<dbReference type="RefSeq" id="XP_064851537.1">
    <property type="nucleotide sequence ID" value="XM_064995465.1"/>
</dbReference>
<dbReference type="SUPFAM" id="SSF53098">
    <property type="entry name" value="Ribonuclease H-like"/>
    <property type="match status" value="1"/>
</dbReference>
<dbReference type="InterPro" id="IPR048519">
    <property type="entry name" value="Gfd2/YDR514C-like_C"/>
</dbReference>
<evidence type="ECO:0000259" key="1">
    <source>
        <dbReference type="Pfam" id="PF21762"/>
    </source>
</evidence>
<proteinExistence type="predicted"/>
<dbReference type="InterPro" id="IPR040151">
    <property type="entry name" value="Gfd2/YDR514C-like"/>
</dbReference>
<protein>
    <recommendedName>
        <fullName evidence="1">Gfd2/YDR514C-like C-terminal domain-containing protein</fullName>
    </recommendedName>
</protein>
<evidence type="ECO:0000313" key="3">
    <source>
        <dbReference type="Proteomes" id="UP001360560"/>
    </source>
</evidence>
<dbReference type="PANTHER" id="PTHR28083:SF1">
    <property type="entry name" value="GOOD FOR FULL DBP5 ACTIVITY PROTEIN 2"/>
    <property type="match status" value="1"/>
</dbReference>
<dbReference type="GeneID" id="90072516"/>
<evidence type="ECO:0000313" key="2">
    <source>
        <dbReference type="EMBL" id="GMM34537.1"/>
    </source>
</evidence>
<dbReference type="PANTHER" id="PTHR28083">
    <property type="entry name" value="GOOD FOR FULL DBP5 ACTIVITY PROTEIN 2"/>
    <property type="match status" value="1"/>
</dbReference>
<dbReference type="AlphaFoldDB" id="A0AAV5QIW3"/>